<reference evidence="1" key="1">
    <citation type="submission" date="2018-05" db="EMBL/GenBank/DDBJ databases">
        <title>Draft genome of Mucuna pruriens seed.</title>
        <authorList>
            <person name="Nnadi N.E."/>
            <person name="Vos R."/>
            <person name="Hasami M.H."/>
            <person name="Devisetty U.K."/>
            <person name="Aguiy J.C."/>
        </authorList>
    </citation>
    <scope>NUCLEOTIDE SEQUENCE [LARGE SCALE GENOMIC DNA]</scope>
    <source>
        <strain evidence="1">JCA_2017</strain>
    </source>
</reference>
<evidence type="ECO:0000313" key="1">
    <source>
        <dbReference type="EMBL" id="RDY12171.1"/>
    </source>
</evidence>
<protein>
    <submittedName>
        <fullName evidence="1">Uncharacterized protein</fullName>
    </submittedName>
</protein>
<name>A0A371IAU5_MUCPR</name>
<comment type="caution">
    <text evidence="1">The sequence shown here is derived from an EMBL/GenBank/DDBJ whole genome shotgun (WGS) entry which is preliminary data.</text>
</comment>
<feature type="non-terminal residue" evidence="1">
    <location>
        <position position="1"/>
    </location>
</feature>
<gene>
    <name evidence="1" type="ORF">CR513_03064</name>
</gene>
<dbReference type="Proteomes" id="UP000257109">
    <property type="component" value="Unassembled WGS sequence"/>
</dbReference>
<dbReference type="EMBL" id="QJKJ01000520">
    <property type="protein sequence ID" value="RDY12171.1"/>
    <property type="molecule type" value="Genomic_DNA"/>
</dbReference>
<dbReference type="AlphaFoldDB" id="A0A371IAU5"/>
<accession>A0A371IAU5</accession>
<proteinExistence type="predicted"/>
<dbReference type="OrthoDB" id="1457507at2759"/>
<organism evidence="1 2">
    <name type="scientific">Mucuna pruriens</name>
    <name type="common">Velvet bean</name>
    <name type="synonym">Dolichos pruriens</name>
    <dbReference type="NCBI Taxonomy" id="157652"/>
    <lineage>
        <taxon>Eukaryota</taxon>
        <taxon>Viridiplantae</taxon>
        <taxon>Streptophyta</taxon>
        <taxon>Embryophyta</taxon>
        <taxon>Tracheophyta</taxon>
        <taxon>Spermatophyta</taxon>
        <taxon>Magnoliopsida</taxon>
        <taxon>eudicotyledons</taxon>
        <taxon>Gunneridae</taxon>
        <taxon>Pentapetalae</taxon>
        <taxon>rosids</taxon>
        <taxon>fabids</taxon>
        <taxon>Fabales</taxon>
        <taxon>Fabaceae</taxon>
        <taxon>Papilionoideae</taxon>
        <taxon>50 kb inversion clade</taxon>
        <taxon>NPAAA clade</taxon>
        <taxon>indigoferoid/millettioid clade</taxon>
        <taxon>Phaseoleae</taxon>
        <taxon>Mucuna</taxon>
    </lineage>
</organism>
<sequence length="193" mass="22744">MVQYCPESTYKLKINDFVLNDQVDNRFASLNMYFSLSSQLVMHYNIVNQLYKLMGCSYMESVVERLKYTSSDTGTNIVFYVLYIYDILRNTMITMTEQWATFVSDYSKIFQVNKDVTHDALKKTIEKKLQLGANKRVVHLTYQCYISFIGDCVQYRAWKLKDVEDIQTMFNIFVEQSNLSCIELYLMLENSQA</sequence>
<keyword evidence="2" id="KW-1185">Reference proteome</keyword>
<evidence type="ECO:0000313" key="2">
    <source>
        <dbReference type="Proteomes" id="UP000257109"/>
    </source>
</evidence>